<dbReference type="Gene3D" id="3.40.190.10">
    <property type="entry name" value="Periplasmic binding protein-like II"/>
    <property type="match status" value="2"/>
</dbReference>
<keyword evidence="4" id="KW-1185">Reference proteome</keyword>
<proteinExistence type="predicted"/>
<reference evidence="3 4" key="1">
    <citation type="submission" date="2013-01" db="EMBL/GenBank/DDBJ databases">
        <authorList>
            <person name="Fiebig A."/>
            <person name="Goeker M."/>
            <person name="Klenk H.-P.P."/>
        </authorList>
    </citation>
    <scope>NUCLEOTIDE SEQUENCE [LARGE SCALE GENOMIC DNA]</scope>
    <source>
        <strain evidence="3 4">DSM 24838</strain>
    </source>
</reference>
<feature type="signal peptide" evidence="2">
    <location>
        <begin position="1"/>
        <end position="27"/>
    </location>
</feature>
<evidence type="ECO:0000256" key="1">
    <source>
        <dbReference type="ARBA" id="ARBA00022729"/>
    </source>
</evidence>
<accession>A0A0D0NL10</accession>
<keyword evidence="1 2" id="KW-0732">Signal</keyword>
<dbReference type="RefSeq" id="WP_157236489.1">
    <property type="nucleotide sequence ID" value="NZ_KB902297.1"/>
</dbReference>
<feature type="chain" id="PRO_5002217618" evidence="2">
    <location>
        <begin position="28"/>
        <end position="390"/>
    </location>
</feature>
<dbReference type="STRING" id="1123501.Wenmar_02392"/>
<dbReference type="PANTHER" id="PTHR30006">
    <property type="entry name" value="THIAMINE-BINDING PERIPLASMIC PROTEIN-RELATED"/>
    <property type="match status" value="1"/>
</dbReference>
<dbReference type="Proteomes" id="UP000035100">
    <property type="component" value="Unassembled WGS sequence"/>
</dbReference>
<protein>
    <submittedName>
        <fullName evidence="3">ABC-type Fe3+ transport system, periplasmic component</fullName>
    </submittedName>
</protein>
<dbReference type="SUPFAM" id="SSF53850">
    <property type="entry name" value="Periplasmic binding protein-like II"/>
    <property type="match status" value="1"/>
</dbReference>
<comment type="caution">
    <text evidence="3">The sequence shown here is derived from an EMBL/GenBank/DDBJ whole genome shotgun (WGS) entry which is preliminary data.</text>
</comment>
<sequence length="390" mass="42663">MRTIREDVRLACSVAALLAAAATTASAEMTEEARAFLSENGIGDELIAQAAAATASELDVPAEWLEQAAAEGAIDFSTNDTSEHVAEWLPVFNARYPEIEIIATETSGAARAVQPLLAYNSGQLVRHIVVSFEGSLPDYLEADALEEIDDLPAWEGIPEDRRAADGTFAGMQNTTWCLVYNQDRVTQEELPATWWDLVAEDSPLAGGRVGAANRAQLWTLNLWTHPDYGPERMENEFLPAFFNNLQPQLRAEGVGGMINLPLVGEFDVGLPTPNDETWEMMQTGAPLGWHCPEPVPQYFNLIGMFRNSPTHYSSKVFINWLLSQEGQLVRLAAGGDGPVHRDLQIEGAAPLFEAFAGKDIALRTIDGMVNELPRLYEVWNPLWAAAGGPE</sequence>
<name>A0A0D0NL10_9RHOB</name>
<organism evidence="3 4">
    <name type="scientific">Wenxinia marina DSM 24838</name>
    <dbReference type="NCBI Taxonomy" id="1123501"/>
    <lineage>
        <taxon>Bacteria</taxon>
        <taxon>Pseudomonadati</taxon>
        <taxon>Pseudomonadota</taxon>
        <taxon>Alphaproteobacteria</taxon>
        <taxon>Rhodobacterales</taxon>
        <taxon>Roseobacteraceae</taxon>
        <taxon>Wenxinia</taxon>
    </lineage>
</organism>
<dbReference type="AlphaFoldDB" id="A0A0D0NL10"/>
<gene>
    <name evidence="3" type="ORF">Wenmar_02392</name>
</gene>
<evidence type="ECO:0000313" key="3">
    <source>
        <dbReference type="EMBL" id="KIQ68995.1"/>
    </source>
</evidence>
<evidence type="ECO:0000256" key="2">
    <source>
        <dbReference type="SAM" id="SignalP"/>
    </source>
</evidence>
<evidence type="ECO:0000313" key="4">
    <source>
        <dbReference type="Proteomes" id="UP000035100"/>
    </source>
</evidence>
<dbReference type="EMBL" id="AONG01000011">
    <property type="protein sequence ID" value="KIQ68995.1"/>
    <property type="molecule type" value="Genomic_DNA"/>
</dbReference>
<dbReference type="eggNOG" id="COG1840">
    <property type="taxonomic scope" value="Bacteria"/>
</dbReference>